<keyword evidence="1" id="KW-0175">Coiled coil</keyword>
<dbReference type="EMBL" id="JAKOGI010003466">
    <property type="protein sequence ID" value="KAJ8420401.1"/>
    <property type="molecule type" value="Genomic_DNA"/>
</dbReference>
<reference evidence="3" key="1">
    <citation type="submission" date="2022-04" db="EMBL/GenBank/DDBJ databases">
        <title>Carnegiea gigantea Genome sequencing and assembly v2.</title>
        <authorList>
            <person name="Copetti D."/>
            <person name="Sanderson M.J."/>
            <person name="Burquez A."/>
            <person name="Wojciechowski M.F."/>
        </authorList>
    </citation>
    <scope>NUCLEOTIDE SEQUENCE</scope>
    <source>
        <strain evidence="3">SGP5-SGP5p</strain>
        <tissue evidence="3">Aerial part</tissue>
    </source>
</reference>
<accession>A0A9Q1GH10</accession>
<feature type="coiled-coil region" evidence="1">
    <location>
        <begin position="585"/>
        <end position="633"/>
    </location>
</feature>
<organism evidence="3 4">
    <name type="scientific">Carnegiea gigantea</name>
    <dbReference type="NCBI Taxonomy" id="171969"/>
    <lineage>
        <taxon>Eukaryota</taxon>
        <taxon>Viridiplantae</taxon>
        <taxon>Streptophyta</taxon>
        <taxon>Embryophyta</taxon>
        <taxon>Tracheophyta</taxon>
        <taxon>Spermatophyta</taxon>
        <taxon>Magnoliopsida</taxon>
        <taxon>eudicotyledons</taxon>
        <taxon>Gunneridae</taxon>
        <taxon>Pentapetalae</taxon>
        <taxon>Caryophyllales</taxon>
        <taxon>Cactineae</taxon>
        <taxon>Cactaceae</taxon>
        <taxon>Cactoideae</taxon>
        <taxon>Echinocereeae</taxon>
        <taxon>Carnegiea</taxon>
    </lineage>
</organism>
<dbReference type="OrthoDB" id="1752359at2759"/>
<gene>
    <name evidence="3" type="ORF">Cgig2_028073</name>
</gene>
<feature type="region of interest" description="Disordered" evidence="2">
    <location>
        <begin position="687"/>
        <end position="738"/>
    </location>
</feature>
<evidence type="ECO:0000256" key="2">
    <source>
        <dbReference type="SAM" id="MobiDB-lite"/>
    </source>
</evidence>
<protein>
    <submittedName>
        <fullName evidence="3">Uncharacterized protein</fullName>
    </submittedName>
</protein>
<feature type="compositionally biased region" description="Low complexity" evidence="2">
    <location>
        <begin position="207"/>
        <end position="262"/>
    </location>
</feature>
<name>A0A9Q1GH10_9CARY</name>
<feature type="compositionally biased region" description="Basic and acidic residues" evidence="2">
    <location>
        <begin position="724"/>
        <end position="738"/>
    </location>
</feature>
<dbReference type="AlphaFoldDB" id="A0A9Q1GH10"/>
<evidence type="ECO:0000313" key="4">
    <source>
        <dbReference type="Proteomes" id="UP001153076"/>
    </source>
</evidence>
<dbReference type="Proteomes" id="UP001153076">
    <property type="component" value="Unassembled WGS sequence"/>
</dbReference>
<proteinExistence type="predicted"/>
<evidence type="ECO:0000256" key="1">
    <source>
        <dbReference type="SAM" id="Coils"/>
    </source>
</evidence>
<feature type="region of interest" description="Disordered" evidence="2">
    <location>
        <begin position="201"/>
        <end position="309"/>
    </location>
</feature>
<keyword evidence="4" id="KW-1185">Reference proteome</keyword>
<comment type="caution">
    <text evidence="3">The sequence shown here is derived from an EMBL/GenBank/DDBJ whole genome shotgun (WGS) entry which is preliminary data.</text>
</comment>
<evidence type="ECO:0000313" key="3">
    <source>
        <dbReference type="EMBL" id="KAJ8420401.1"/>
    </source>
</evidence>
<sequence length="738" mass="81147">MRESSYLHPRLLPLNFHSLCPEFKLLVAMQFARTAHIPEMVQAIFYAMVINEVAELGLSSRDAMGHMMLDLRELRWNIVDSWLQDIDERLRDAQVPRLVEMVYNPQPRPEVTSRLRGTPSYLIQALFRCTCIIISSCSSSGDVPEGLFDPQVEGSHPQFPSLLAFISGRVVAGVPPKNQCTTNGQDEVHPRIRSLDELLAEGTQGNPSSAPSSPKPVAEAATTSTSSSLRETSSPSSDGSSRSSSSEGASTSSSSHEGPSTPGRSVLKKRGRSTKGPVPEIVAEEPDFPGAPARSDAQDGQSSHFPNPKVVPMLKRTALKKQYLLPARYTFVIPEVNATVNEPPAKCIAVYRAALKYGLKFPLHSIIEDILIKHELAPAQVVPTSWHNICSFIATCELRGLASTARAFSLVHAVQMTHKETGDLGWYCFNNRPECMTAIEKKSKVIESVKGPEKKKSKSSDRKPLNSRPKLKFFGNDLFLAAAGLLILKNVSKARVKLTVFETGDTTPETVAAEVECCREEERQRLVNQQAKKAPPLVPRGKKPADLVKSWDLAASGTLEPHKVNEEEVTIVEAFARGVKAAAERRMLKELVTRYQRRWEKLKEEKDAREADKKDLQRQLEEVLSKAKAEATAGAERAVKTRAQGYQQGRAAGHIGILTQGLGDVYSRIPGGAYFEAYLDYVDERQQDEVEGRDPEEVEFIPPSGESGGPGDEATNPLDAEVGTPKDEGHEDSRGPDM</sequence>